<evidence type="ECO:0000256" key="5">
    <source>
        <dbReference type="ARBA" id="ARBA00022989"/>
    </source>
</evidence>
<dbReference type="Proteomes" id="UP000516421">
    <property type="component" value="Chromosome"/>
</dbReference>
<dbReference type="KEGG" id="rama:IDM48_07980"/>
<evidence type="ECO:0000259" key="10">
    <source>
        <dbReference type="Pfam" id="PF01757"/>
    </source>
</evidence>
<keyword evidence="6 9" id="KW-0472">Membrane</keyword>
<feature type="transmembrane region" description="Helical" evidence="9">
    <location>
        <begin position="85"/>
        <end position="106"/>
    </location>
</feature>
<evidence type="ECO:0000256" key="7">
    <source>
        <dbReference type="ARBA" id="ARBA00023315"/>
    </source>
</evidence>
<keyword evidence="12" id="KW-1185">Reference proteome</keyword>
<reference evidence="11 12" key="1">
    <citation type="submission" date="2020-09" db="EMBL/GenBank/DDBJ databases">
        <title>Investigation of environmental microbe.</title>
        <authorList>
            <person name="Ou Y."/>
            <person name="Kang Q."/>
        </authorList>
    </citation>
    <scope>NUCLEOTIDE SEQUENCE [LARGE SCALE GENOMIC DNA]</scope>
    <source>
        <strain evidence="11 12">KJZ-9</strain>
    </source>
</reference>
<dbReference type="Pfam" id="PF01757">
    <property type="entry name" value="Acyl_transf_3"/>
    <property type="match status" value="1"/>
</dbReference>
<sequence>MFYSNVDPAEAQRSFRLRGLDGLRAIAVCSVLVYHLWPTVLPGGMMGVDIFFVISGYLITALLLKEGALTGKMNIVQFWVRRLRRLIPAIIVLVAVVGGLVFIIGGDIQVGLGRQVLGAFTFSSNWLYIASDNDYFAQTSPELLTNFWSLAVEEQFYIFWPIALVFIFMWVASWRKRLAIPLVLALLSVVLSAVLTAVGASASRIYYGTDTHLFGIMLGVSLALLIPWSMYPPADSRLYPVVGYGEGIWGILRGLVGWICLIAIFPLARRWGDHDAFFMPWDLLLASVLAVGVIQALLADSRAPVASLLRNVLSLPPLVWIGQRSYGIYLWHWPLAVIAHYVFGPENRFWTSWVVLFASFIVAGLSYMFVEDPIRRLGFGGAFRAFGRALVGPAKALPIVSLALFLLGAVGTGFAIVNAPAMTEAEAVVASGENHAQTTVAPQPQPSASASAKDGVVAGSVRIIGDSVTVASADALQSKLPQASIDGEVSRTLVAVLPQIKEDAANHQLGQVVVVSLATNSTLAQSQIDELVQALAPHQERKIVLVTGAAPSNLTWVAGSNDLMHQAAQKYPDTVLVADWAQAAAGHSDYLVSDGVHPQGQGQQVYAQTIADAVAKAQKQLKDEGKLSEEDLKQASESPSADPTPAPSAATAKAW</sequence>
<feature type="transmembrane region" description="Helical" evidence="9">
    <location>
        <begin position="43"/>
        <end position="64"/>
    </location>
</feature>
<dbReference type="PANTHER" id="PTHR23028:SF53">
    <property type="entry name" value="ACYL_TRANSF_3 DOMAIN-CONTAINING PROTEIN"/>
    <property type="match status" value="1"/>
</dbReference>
<feature type="transmembrane region" description="Helical" evidence="9">
    <location>
        <begin position="212"/>
        <end position="231"/>
    </location>
</feature>
<proteinExistence type="predicted"/>
<feature type="transmembrane region" description="Helical" evidence="9">
    <location>
        <begin position="178"/>
        <end position="200"/>
    </location>
</feature>
<evidence type="ECO:0000256" key="9">
    <source>
        <dbReference type="SAM" id="Phobius"/>
    </source>
</evidence>
<feature type="transmembrane region" description="Helical" evidence="9">
    <location>
        <begin position="280"/>
        <end position="299"/>
    </location>
</feature>
<gene>
    <name evidence="11" type="ORF">IDM48_07980</name>
</gene>
<evidence type="ECO:0000313" key="12">
    <source>
        <dbReference type="Proteomes" id="UP000516421"/>
    </source>
</evidence>
<name>A0A7H2BMZ2_9MICC</name>
<feature type="compositionally biased region" description="Low complexity" evidence="8">
    <location>
        <begin position="635"/>
        <end position="655"/>
    </location>
</feature>
<evidence type="ECO:0000256" key="3">
    <source>
        <dbReference type="ARBA" id="ARBA00022679"/>
    </source>
</evidence>
<feature type="transmembrane region" description="Helical" evidence="9">
    <location>
        <begin position="350"/>
        <end position="370"/>
    </location>
</feature>
<feature type="domain" description="Acyltransferase 3" evidence="10">
    <location>
        <begin position="18"/>
        <end position="363"/>
    </location>
</feature>
<protein>
    <submittedName>
        <fullName evidence="11">Acyltransferase</fullName>
    </submittedName>
</protein>
<keyword evidence="5 9" id="KW-1133">Transmembrane helix</keyword>
<dbReference type="GO" id="GO:0016747">
    <property type="term" value="F:acyltransferase activity, transferring groups other than amino-acyl groups"/>
    <property type="evidence" value="ECO:0007669"/>
    <property type="project" value="InterPro"/>
</dbReference>
<feature type="transmembrane region" description="Helical" evidence="9">
    <location>
        <begin position="396"/>
        <end position="417"/>
    </location>
</feature>
<feature type="compositionally biased region" description="Basic and acidic residues" evidence="8">
    <location>
        <begin position="620"/>
        <end position="634"/>
    </location>
</feature>
<evidence type="ECO:0000256" key="8">
    <source>
        <dbReference type="SAM" id="MobiDB-lite"/>
    </source>
</evidence>
<keyword evidence="3 11" id="KW-0808">Transferase</keyword>
<dbReference type="GO" id="GO:0009103">
    <property type="term" value="P:lipopolysaccharide biosynthetic process"/>
    <property type="evidence" value="ECO:0007669"/>
    <property type="project" value="TreeGrafter"/>
</dbReference>
<evidence type="ECO:0000256" key="4">
    <source>
        <dbReference type="ARBA" id="ARBA00022692"/>
    </source>
</evidence>
<comment type="subcellular location">
    <subcellularLocation>
        <location evidence="1">Cell membrane</location>
        <topology evidence="1">Multi-pass membrane protein</topology>
    </subcellularLocation>
</comment>
<evidence type="ECO:0000313" key="11">
    <source>
        <dbReference type="EMBL" id="QNV41038.1"/>
    </source>
</evidence>
<dbReference type="InterPro" id="IPR002656">
    <property type="entry name" value="Acyl_transf_3_dom"/>
</dbReference>
<feature type="region of interest" description="Disordered" evidence="8">
    <location>
        <begin position="619"/>
        <end position="655"/>
    </location>
</feature>
<keyword evidence="7 11" id="KW-0012">Acyltransferase</keyword>
<evidence type="ECO:0000256" key="1">
    <source>
        <dbReference type="ARBA" id="ARBA00004651"/>
    </source>
</evidence>
<dbReference type="SUPFAM" id="SSF52266">
    <property type="entry name" value="SGNH hydrolase"/>
    <property type="match status" value="1"/>
</dbReference>
<dbReference type="Gene3D" id="3.40.50.1110">
    <property type="entry name" value="SGNH hydrolase"/>
    <property type="match status" value="1"/>
</dbReference>
<evidence type="ECO:0000256" key="2">
    <source>
        <dbReference type="ARBA" id="ARBA00022475"/>
    </source>
</evidence>
<organism evidence="11 12">
    <name type="scientific">Rothia amarae</name>
    <dbReference type="NCBI Taxonomy" id="169480"/>
    <lineage>
        <taxon>Bacteria</taxon>
        <taxon>Bacillati</taxon>
        <taxon>Actinomycetota</taxon>
        <taxon>Actinomycetes</taxon>
        <taxon>Micrococcales</taxon>
        <taxon>Micrococcaceae</taxon>
        <taxon>Rothia</taxon>
    </lineage>
</organism>
<dbReference type="AlphaFoldDB" id="A0A7H2BMZ2"/>
<accession>A0A7H2BMZ2</accession>
<dbReference type="PANTHER" id="PTHR23028">
    <property type="entry name" value="ACETYLTRANSFERASE"/>
    <property type="match status" value="1"/>
</dbReference>
<feature type="transmembrane region" description="Helical" evidence="9">
    <location>
        <begin position="251"/>
        <end position="268"/>
    </location>
</feature>
<keyword evidence="4 9" id="KW-0812">Transmembrane</keyword>
<dbReference type="EMBL" id="CP061538">
    <property type="protein sequence ID" value="QNV41038.1"/>
    <property type="molecule type" value="Genomic_DNA"/>
</dbReference>
<dbReference type="GO" id="GO:0005886">
    <property type="term" value="C:plasma membrane"/>
    <property type="evidence" value="ECO:0007669"/>
    <property type="project" value="UniProtKB-SubCell"/>
</dbReference>
<keyword evidence="2" id="KW-1003">Cell membrane</keyword>
<feature type="transmembrane region" description="Helical" evidence="9">
    <location>
        <begin position="156"/>
        <end position="172"/>
    </location>
</feature>
<evidence type="ECO:0000256" key="6">
    <source>
        <dbReference type="ARBA" id="ARBA00023136"/>
    </source>
</evidence>
<dbReference type="InterPro" id="IPR050879">
    <property type="entry name" value="Acyltransferase_3"/>
</dbReference>
<dbReference type="InterPro" id="IPR036514">
    <property type="entry name" value="SGNH_hydro_sf"/>
</dbReference>